<proteinExistence type="predicted"/>
<feature type="domain" description="BRCT" evidence="4">
    <location>
        <begin position="490"/>
        <end position="569"/>
    </location>
</feature>
<keyword evidence="3" id="KW-0539">Nucleus</keyword>
<evidence type="ECO:0000256" key="3">
    <source>
        <dbReference type="ARBA" id="ARBA00023242"/>
    </source>
</evidence>
<feature type="domain" description="N-acetyltransferase" evidence="5">
    <location>
        <begin position="78"/>
        <end position="223"/>
    </location>
</feature>
<sequence length="687" mass="75284">MAGEKSCSWSPLKLSIGNCKVTVEGSSFNCSSSGGNLEISVASAAKINISVEGESESLSSNLSFVLVNPKDADSQSKMLLQEALKVYVKELPTMNYAANTGKESNFLEQCVSSGKYCTLLLRLSVGGVFTEVIAALTYQIIPVDTQYAEVPVVAVSSNYQHKGIGRLLYSEFRKRLQSVGICTIFCWGDKESEGFWTKQGFVIIAKVDAKGKVRRLPIRADIRRALCFPGGSTLMVSYLNKNDSSALNPSNHLGSRFLSTDHALPSSSVSAKTQELVGLAGCSNTSKSKLSKEKPVSDEMIPQSENIHPQLLVKDKCSTDDKYDGRFYNFFYRLASLDVIDCNDVATGLGETKDRESSGGMHCSCSVQSAKRKTWETSLSSIKSKKVKGGQHIGCSSGDHSSKHDKGNNSCFKACSMSHFKDNFCKEVEPNDSMKNTTSKDQLCMEFVPKYALGNSRPAVQTAESEPLHVIANENHIHEKLLPSGECHRIMLMDIADDAKKTSLTQIIENLGGAMASEGSLVTHIITGKARKTQNFCVALCSGAWVLSPNWLKESCRQGRFVDELPFILQDKDYLLKYKSELKDAVLRAKAHPRALLKGYDICLAKHVQPPVEILSDIIKSAGGNVVRSLSKVHEPLKTIFVACEEDMEEAMLAAKSGISTYSSEWFMSCVMRQELDMQAPQFAESL</sequence>
<protein>
    <recommendedName>
        <fullName evidence="8">BRCT domain-containing protein</fullName>
    </recommendedName>
</protein>
<dbReference type="PANTHER" id="PTHR23196:SF8">
    <property type="entry name" value="N-ACETYLTRANSFERASE"/>
    <property type="match status" value="1"/>
</dbReference>
<evidence type="ECO:0000256" key="1">
    <source>
        <dbReference type="ARBA" id="ARBA00004123"/>
    </source>
</evidence>
<dbReference type="InterPro" id="IPR016181">
    <property type="entry name" value="Acyl_CoA_acyltransferase"/>
</dbReference>
<dbReference type="OrthoDB" id="342264at2759"/>
<dbReference type="PROSITE" id="PS50172">
    <property type="entry name" value="BRCT"/>
    <property type="match status" value="2"/>
</dbReference>
<evidence type="ECO:0000313" key="6">
    <source>
        <dbReference type="EMBL" id="PIA48277.1"/>
    </source>
</evidence>
<dbReference type="STRING" id="218851.A0A2G5DYF0"/>
<reference evidence="6 7" key="1">
    <citation type="submission" date="2017-09" db="EMBL/GenBank/DDBJ databases">
        <title>WGS assembly of Aquilegia coerulea Goldsmith.</title>
        <authorList>
            <person name="Hodges S."/>
            <person name="Kramer E."/>
            <person name="Nordborg M."/>
            <person name="Tomkins J."/>
            <person name="Borevitz J."/>
            <person name="Derieg N."/>
            <person name="Yan J."/>
            <person name="Mihaltcheva S."/>
            <person name="Hayes R.D."/>
            <person name="Rokhsar D."/>
        </authorList>
    </citation>
    <scope>NUCLEOTIDE SEQUENCE [LARGE SCALE GENOMIC DNA]</scope>
    <source>
        <strain evidence="7">cv. Goldsmith</strain>
    </source>
</reference>
<evidence type="ECO:0000259" key="5">
    <source>
        <dbReference type="PROSITE" id="PS51186"/>
    </source>
</evidence>
<gene>
    <name evidence="6" type="ORF">AQUCO_01400695v1</name>
</gene>
<keyword evidence="7" id="KW-1185">Reference proteome</keyword>
<dbReference type="Gene3D" id="3.40.50.10190">
    <property type="entry name" value="BRCT domain"/>
    <property type="match status" value="2"/>
</dbReference>
<dbReference type="Proteomes" id="UP000230069">
    <property type="component" value="Unassembled WGS sequence"/>
</dbReference>
<dbReference type="GO" id="GO:0005634">
    <property type="term" value="C:nucleus"/>
    <property type="evidence" value="ECO:0007669"/>
    <property type="project" value="UniProtKB-SubCell"/>
</dbReference>
<organism evidence="6 7">
    <name type="scientific">Aquilegia coerulea</name>
    <name type="common">Rocky mountain columbine</name>
    <dbReference type="NCBI Taxonomy" id="218851"/>
    <lineage>
        <taxon>Eukaryota</taxon>
        <taxon>Viridiplantae</taxon>
        <taxon>Streptophyta</taxon>
        <taxon>Embryophyta</taxon>
        <taxon>Tracheophyta</taxon>
        <taxon>Spermatophyta</taxon>
        <taxon>Magnoliopsida</taxon>
        <taxon>Ranunculales</taxon>
        <taxon>Ranunculaceae</taxon>
        <taxon>Thalictroideae</taxon>
        <taxon>Aquilegia</taxon>
    </lineage>
</organism>
<dbReference type="InterPro" id="IPR000182">
    <property type="entry name" value="GNAT_dom"/>
</dbReference>
<dbReference type="SMART" id="SM00292">
    <property type="entry name" value="BRCT"/>
    <property type="match status" value="2"/>
</dbReference>
<evidence type="ECO:0008006" key="8">
    <source>
        <dbReference type="Google" id="ProtNLM"/>
    </source>
</evidence>
<name>A0A2G5DYF0_AQUCA</name>
<dbReference type="GO" id="GO:0006974">
    <property type="term" value="P:DNA damage response"/>
    <property type="evidence" value="ECO:0007669"/>
    <property type="project" value="UniProtKB-KW"/>
</dbReference>
<dbReference type="InterPro" id="IPR001357">
    <property type="entry name" value="BRCT_dom"/>
</dbReference>
<dbReference type="PROSITE" id="PS51186">
    <property type="entry name" value="GNAT"/>
    <property type="match status" value="1"/>
</dbReference>
<dbReference type="InParanoid" id="A0A2G5DYF0"/>
<dbReference type="CDD" id="cd18432">
    <property type="entry name" value="BRCT_PAXIP1_rpt6_like"/>
    <property type="match status" value="1"/>
</dbReference>
<dbReference type="Gene3D" id="3.40.630.30">
    <property type="match status" value="1"/>
</dbReference>
<dbReference type="PANTHER" id="PTHR23196">
    <property type="entry name" value="PAX TRANSCRIPTION ACTIVATION DOMAIN INTERACTING PROTEIN"/>
    <property type="match status" value="1"/>
</dbReference>
<dbReference type="InterPro" id="IPR051579">
    <property type="entry name" value="DDR_Transcriptional_Reg"/>
</dbReference>
<accession>A0A2G5DYF0</accession>
<dbReference type="SUPFAM" id="SSF55729">
    <property type="entry name" value="Acyl-CoA N-acyltransferases (Nat)"/>
    <property type="match status" value="1"/>
</dbReference>
<dbReference type="Pfam" id="PF00583">
    <property type="entry name" value="Acetyltransf_1"/>
    <property type="match status" value="1"/>
</dbReference>
<dbReference type="CDD" id="cd04301">
    <property type="entry name" value="NAT_SF"/>
    <property type="match status" value="1"/>
</dbReference>
<dbReference type="GO" id="GO:0016747">
    <property type="term" value="F:acyltransferase activity, transferring groups other than amino-acyl groups"/>
    <property type="evidence" value="ECO:0007669"/>
    <property type="project" value="InterPro"/>
</dbReference>
<keyword evidence="2" id="KW-0227">DNA damage</keyword>
<dbReference type="Pfam" id="PF16770">
    <property type="entry name" value="RTT107_BRCT_5"/>
    <property type="match status" value="1"/>
</dbReference>
<evidence type="ECO:0000313" key="7">
    <source>
        <dbReference type="Proteomes" id="UP000230069"/>
    </source>
</evidence>
<dbReference type="SUPFAM" id="SSF52113">
    <property type="entry name" value="BRCT domain"/>
    <property type="match status" value="2"/>
</dbReference>
<dbReference type="EMBL" id="KZ305031">
    <property type="protein sequence ID" value="PIA48277.1"/>
    <property type="molecule type" value="Genomic_DNA"/>
</dbReference>
<evidence type="ECO:0000256" key="2">
    <source>
        <dbReference type="ARBA" id="ARBA00022763"/>
    </source>
</evidence>
<dbReference type="Pfam" id="PF16589">
    <property type="entry name" value="BRCT_2"/>
    <property type="match status" value="1"/>
</dbReference>
<dbReference type="FunCoup" id="A0A2G5DYF0">
    <property type="interactions" value="160"/>
</dbReference>
<comment type="subcellular location">
    <subcellularLocation>
        <location evidence="1">Nucleus</location>
    </subcellularLocation>
</comment>
<dbReference type="InterPro" id="IPR036420">
    <property type="entry name" value="BRCT_dom_sf"/>
</dbReference>
<dbReference type="AlphaFoldDB" id="A0A2G5DYF0"/>
<evidence type="ECO:0000259" key="4">
    <source>
        <dbReference type="PROSITE" id="PS50172"/>
    </source>
</evidence>
<feature type="domain" description="BRCT" evidence="4">
    <location>
        <begin position="592"/>
        <end position="676"/>
    </location>
</feature>